<dbReference type="OrthoDB" id="2504260at2759"/>
<dbReference type="HOGENOM" id="CLU_685272_0_0_1"/>
<protein>
    <recommendedName>
        <fullName evidence="1">DUF6589 domain-containing protein</fullName>
    </recommendedName>
</protein>
<evidence type="ECO:0000313" key="2">
    <source>
        <dbReference type="EMBL" id="EGF97609.1"/>
    </source>
</evidence>
<gene>
    <name evidence="2" type="ORF">MELLADRAFT_114208</name>
</gene>
<dbReference type="AlphaFoldDB" id="F4SCL8"/>
<feature type="domain" description="DUF6589" evidence="1">
    <location>
        <begin position="248"/>
        <end position="398"/>
    </location>
</feature>
<dbReference type="Pfam" id="PF20231">
    <property type="entry name" value="DUF6589"/>
    <property type="match status" value="1"/>
</dbReference>
<dbReference type="EMBL" id="GL883213">
    <property type="protein sequence ID" value="EGF97609.1"/>
    <property type="molecule type" value="Genomic_DNA"/>
</dbReference>
<dbReference type="GeneID" id="18925257"/>
<sequence length="402" mass="44467">MYSSLPALHVRFRKAIKTRRNNERAVLGFGGGRSSVMWAILSSRTSSLSGTTVDSGVEGVIARVIGWGILEEHIEMPPFEGGSHPLRHGDVRKEPTQPLLFHFGGFDNMSQVTPDRPSNTPTTLSSTLKILQFMSTLDFTPKDFMYTFFSSTDERVVYRQRLMKTGKGEKQNKSILKNFGNLIKSSAEGREFWEGFILKEASEIVNAQEAPDAPATGNGIGKPASEEEVLSLANLVYVKSSASEFANHKAEVYHTPNIHFLRMMDAPDSSAEGVSRVLDQVMAQIGKDKSDYANHLLIAGGDVGSNQLVESLCGKLHPPIDDVEGLTWVLLVFGAAHTTWNFAKAIWSLHWGNSSDREDSGAWRSSFELGGDYSKPPALQDFNSIMRMIQMVHKANLVYVIR</sequence>
<keyword evidence="3" id="KW-1185">Reference proteome</keyword>
<dbReference type="RefSeq" id="XP_007419132.1">
    <property type="nucleotide sequence ID" value="XM_007419070.1"/>
</dbReference>
<dbReference type="KEGG" id="mlr:MELLADRAFT_114208"/>
<reference evidence="3" key="1">
    <citation type="journal article" date="2011" name="Proc. Natl. Acad. Sci. U.S.A.">
        <title>Obligate biotrophy features unraveled by the genomic analysis of rust fungi.</title>
        <authorList>
            <person name="Duplessis S."/>
            <person name="Cuomo C.A."/>
            <person name="Lin Y.-C."/>
            <person name="Aerts A."/>
            <person name="Tisserant E."/>
            <person name="Veneault-Fourrey C."/>
            <person name="Joly D.L."/>
            <person name="Hacquard S."/>
            <person name="Amselem J."/>
            <person name="Cantarel B.L."/>
            <person name="Chiu R."/>
            <person name="Coutinho P.M."/>
            <person name="Feau N."/>
            <person name="Field M."/>
            <person name="Frey P."/>
            <person name="Gelhaye E."/>
            <person name="Goldberg J."/>
            <person name="Grabherr M.G."/>
            <person name="Kodira C.D."/>
            <person name="Kohler A."/>
            <person name="Kuees U."/>
            <person name="Lindquist E.A."/>
            <person name="Lucas S.M."/>
            <person name="Mago R."/>
            <person name="Mauceli E."/>
            <person name="Morin E."/>
            <person name="Murat C."/>
            <person name="Pangilinan J.L."/>
            <person name="Park R."/>
            <person name="Pearson M."/>
            <person name="Quesneville H."/>
            <person name="Rouhier N."/>
            <person name="Sakthikumar S."/>
            <person name="Salamov A.A."/>
            <person name="Schmutz J."/>
            <person name="Selles B."/>
            <person name="Shapiro H."/>
            <person name="Tanguay P."/>
            <person name="Tuskan G.A."/>
            <person name="Henrissat B."/>
            <person name="Van de Peer Y."/>
            <person name="Rouze P."/>
            <person name="Ellis J.G."/>
            <person name="Dodds P.N."/>
            <person name="Schein J.E."/>
            <person name="Zhong S."/>
            <person name="Hamelin R.C."/>
            <person name="Grigoriev I.V."/>
            <person name="Szabo L.J."/>
            <person name="Martin F."/>
        </authorList>
    </citation>
    <scope>NUCLEOTIDE SEQUENCE [LARGE SCALE GENOMIC DNA]</scope>
    <source>
        <strain evidence="3">98AG31 / pathotype 3-4-7</strain>
    </source>
</reference>
<evidence type="ECO:0000259" key="1">
    <source>
        <dbReference type="Pfam" id="PF20231"/>
    </source>
</evidence>
<evidence type="ECO:0000313" key="3">
    <source>
        <dbReference type="Proteomes" id="UP000001072"/>
    </source>
</evidence>
<dbReference type="VEuPathDB" id="FungiDB:MELLADRAFT_114208"/>
<name>F4SCL8_MELLP</name>
<dbReference type="InParanoid" id="F4SCL8"/>
<dbReference type="InterPro" id="IPR046496">
    <property type="entry name" value="DUF6589"/>
</dbReference>
<accession>F4SCL8</accession>
<dbReference type="Proteomes" id="UP000001072">
    <property type="component" value="Unassembled WGS sequence"/>
</dbReference>
<organism evidence="3">
    <name type="scientific">Melampsora larici-populina (strain 98AG31 / pathotype 3-4-7)</name>
    <name type="common">Poplar leaf rust fungus</name>
    <dbReference type="NCBI Taxonomy" id="747676"/>
    <lineage>
        <taxon>Eukaryota</taxon>
        <taxon>Fungi</taxon>
        <taxon>Dikarya</taxon>
        <taxon>Basidiomycota</taxon>
        <taxon>Pucciniomycotina</taxon>
        <taxon>Pucciniomycetes</taxon>
        <taxon>Pucciniales</taxon>
        <taxon>Melampsoraceae</taxon>
        <taxon>Melampsora</taxon>
    </lineage>
</organism>
<proteinExistence type="predicted"/>